<feature type="binding site" evidence="2">
    <location>
        <position position="498"/>
    </location>
    <ligand>
        <name>Zn(2+)</name>
        <dbReference type="ChEBI" id="CHEBI:29105"/>
        <label>2</label>
    </ligand>
</feature>
<dbReference type="GO" id="GO:0005737">
    <property type="term" value="C:cytoplasm"/>
    <property type="evidence" value="ECO:0007669"/>
    <property type="project" value="InterPro"/>
</dbReference>
<dbReference type="Gene3D" id="3.40.630.10">
    <property type="entry name" value="Zn peptidases"/>
    <property type="match status" value="1"/>
</dbReference>
<dbReference type="Proteomes" id="UP000321393">
    <property type="component" value="Unassembled WGS sequence"/>
</dbReference>
<dbReference type="OrthoDB" id="3064516at2759"/>
<dbReference type="GO" id="GO:0006520">
    <property type="term" value="P:amino acid metabolic process"/>
    <property type="evidence" value="ECO:0007669"/>
    <property type="project" value="InterPro"/>
</dbReference>
<proteinExistence type="predicted"/>
<organism evidence="4 5">
    <name type="scientific">Cucumis melo var. makuwa</name>
    <name type="common">Oriental melon</name>
    <dbReference type="NCBI Taxonomy" id="1194695"/>
    <lineage>
        <taxon>Eukaryota</taxon>
        <taxon>Viridiplantae</taxon>
        <taxon>Streptophyta</taxon>
        <taxon>Embryophyta</taxon>
        <taxon>Tracheophyta</taxon>
        <taxon>Spermatophyta</taxon>
        <taxon>Magnoliopsida</taxon>
        <taxon>eudicotyledons</taxon>
        <taxon>Gunneridae</taxon>
        <taxon>Pentapetalae</taxon>
        <taxon>rosids</taxon>
        <taxon>fabids</taxon>
        <taxon>Cucurbitales</taxon>
        <taxon>Cucurbitaceae</taxon>
        <taxon>Benincaseae</taxon>
        <taxon>Cucumis</taxon>
    </lineage>
</organism>
<feature type="binding site" evidence="2">
    <location>
        <position position="261"/>
    </location>
    <ligand>
        <name>Zn(2+)</name>
        <dbReference type="ChEBI" id="CHEBI:29105"/>
        <label>2</label>
    </ligand>
</feature>
<dbReference type="GO" id="GO:0046872">
    <property type="term" value="F:metal ion binding"/>
    <property type="evidence" value="ECO:0007669"/>
    <property type="project" value="UniProtKB-KW"/>
</dbReference>
<accession>A0A5A7URV3</accession>
<evidence type="ECO:0000259" key="3">
    <source>
        <dbReference type="Pfam" id="PF07687"/>
    </source>
</evidence>
<sequence>MGEGGNETQMLEKGVSYVAKVKVCVCGVMVIVRMREENQDLENENGGFPIFLLLVPIHVRSAAIFPTGSATYLDYLTTQRPAQPMSNFRLHHRFFSVTLYLLLLSFPLSFSHSQYVDDESDQDSPVSRFQRYLRIKTAHPDPDYASAVAFLRSQAQEIGLHTEVLEFGPGKPLLLVTWYGSNPSLPSVLLNSHMDSVPAEPSKWLHPPFSAVRTSDGKIFARGSQDDKCIAIQYIEAIRNLRNRDFVPVRTVHISYVPDEEIGGSDGVAKFVQSKEFKELNVGFMMDEGQASPGDEFRVFYADRSPWSLIIKAKGTPGHGSRMYDNSAMENLMKSVEIISRFRESQFEIVKAGEAANSEVISVNPVFVNAGIPSPTGFVMNMQPSEAEAGFDLRLPPTADPDAMRRRIAEEWAPAWRNMTYQIIEKGPLRDYLGSPLMTMTNDSNPWWAVFKAAISDAGGKLSKPEILATTTDARFMRQMRIPVLGFSPMINTPILLHDHNEFLSDSVFIRGIKVYESLISSLSSFQEDVSSQ</sequence>
<reference evidence="4 5" key="1">
    <citation type="submission" date="2019-08" db="EMBL/GenBank/DDBJ databases">
        <title>Draft genome sequences of two oriental melons (Cucumis melo L. var makuwa).</title>
        <authorList>
            <person name="Kwon S.-Y."/>
        </authorList>
    </citation>
    <scope>NUCLEOTIDE SEQUENCE [LARGE SCALE GENOMIC DNA]</scope>
    <source>
        <strain evidence="5">cv. SW 3</strain>
        <tissue evidence="4">Leaf</tissue>
    </source>
</reference>
<dbReference type="FunFam" id="3.30.70.360:FF:000009">
    <property type="entry name" value="aminoacylase-1 isoform X1"/>
    <property type="match status" value="1"/>
</dbReference>
<dbReference type="InterPro" id="IPR011650">
    <property type="entry name" value="Peptidase_M20_dimer"/>
</dbReference>
<dbReference type="FunFam" id="3.40.630.10:FF:000019">
    <property type="entry name" value="Aminoacylase 1"/>
    <property type="match status" value="1"/>
</dbReference>
<dbReference type="FunFam" id="1.10.150.900:FF:000001">
    <property type="entry name" value="Aminoacylase-1, putative"/>
    <property type="match status" value="1"/>
</dbReference>
<keyword evidence="2" id="KW-0862">Zinc</keyword>
<feature type="binding site" evidence="2">
    <location>
        <position position="193"/>
    </location>
    <ligand>
        <name>Zn(2+)</name>
        <dbReference type="ChEBI" id="CHEBI:29105"/>
        <label>1</label>
    </ligand>
</feature>
<feature type="binding site" evidence="2">
    <location>
        <position position="226"/>
    </location>
    <ligand>
        <name>Zn(2+)</name>
        <dbReference type="ChEBI" id="CHEBI:29105"/>
        <label>1</label>
    </ligand>
</feature>
<dbReference type="Gene3D" id="3.30.70.360">
    <property type="match status" value="1"/>
</dbReference>
<comment type="caution">
    <text evidence="4">The sequence shown here is derived from an EMBL/GenBank/DDBJ whole genome shotgun (WGS) entry which is preliminary data.</text>
</comment>
<evidence type="ECO:0000256" key="2">
    <source>
        <dbReference type="PIRSR" id="PIRSR610159-2"/>
    </source>
</evidence>
<dbReference type="SUPFAM" id="SSF53187">
    <property type="entry name" value="Zn-dependent exopeptidases"/>
    <property type="match status" value="1"/>
</dbReference>
<dbReference type="SUPFAM" id="SSF55031">
    <property type="entry name" value="Bacterial exopeptidase dimerisation domain"/>
    <property type="match status" value="1"/>
</dbReference>
<gene>
    <name evidence="4" type="ORF">E6C27_scaffold274G001820</name>
</gene>
<dbReference type="InterPro" id="IPR036264">
    <property type="entry name" value="Bact_exopeptidase_dim_dom"/>
</dbReference>
<dbReference type="AlphaFoldDB" id="A0A5A7URV3"/>
<feature type="binding site" evidence="2">
    <location>
        <position position="288"/>
    </location>
    <ligand>
        <name>Zn(2+)</name>
        <dbReference type="ChEBI" id="CHEBI:29105"/>
        <label>1</label>
    </ligand>
</feature>
<evidence type="ECO:0000256" key="1">
    <source>
        <dbReference type="PIRSR" id="PIRSR610159-1"/>
    </source>
</evidence>
<dbReference type="CDD" id="cd05646">
    <property type="entry name" value="M20_AcylaseI_like"/>
    <property type="match status" value="1"/>
</dbReference>
<keyword evidence="2" id="KW-0479">Metal-binding</keyword>
<feature type="binding site" evidence="2">
    <location>
        <position position="226"/>
    </location>
    <ligand>
        <name>Zn(2+)</name>
        <dbReference type="ChEBI" id="CHEBI:29105"/>
        <label>2</label>
    </ligand>
</feature>
<protein>
    <submittedName>
        <fullName evidence="4">Aminoacylase-1</fullName>
    </submittedName>
</protein>
<dbReference type="InterPro" id="IPR010159">
    <property type="entry name" value="N-acyl_aa_amidohydrolase"/>
</dbReference>
<dbReference type="PANTHER" id="PTHR45892">
    <property type="entry name" value="AMINOACYLASE-1"/>
    <property type="match status" value="1"/>
</dbReference>
<dbReference type="InterPro" id="IPR052083">
    <property type="entry name" value="Aminoacylase-1_M20A"/>
</dbReference>
<dbReference type="EMBL" id="SSTE01006842">
    <property type="protein sequence ID" value="KAA0057884.1"/>
    <property type="molecule type" value="Genomic_DNA"/>
</dbReference>
<evidence type="ECO:0000313" key="4">
    <source>
        <dbReference type="EMBL" id="KAA0057884.1"/>
    </source>
</evidence>
<name>A0A5A7URV3_CUCMM</name>
<feature type="active site" evidence="1">
    <location>
        <position position="195"/>
    </location>
</feature>
<dbReference type="InterPro" id="IPR002933">
    <property type="entry name" value="Peptidase_M20"/>
</dbReference>
<feature type="domain" description="Peptidase M20 dimerisation" evidence="3">
    <location>
        <begin position="307"/>
        <end position="411"/>
    </location>
</feature>
<dbReference type="STRING" id="1194695.A0A5A7URV3"/>
<dbReference type="Pfam" id="PF01546">
    <property type="entry name" value="Peptidase_M20"/>
    <property type="match status" value="1"/>
</dbReference>
<evidence type="ECO:0000313" key="5">
    <source>
        <dbReference type="Proteomes" id="UP000321393"/>
    </source>
</evidence>
<dbReference type="GO" id="GO:0004046">
    <property type="term" value="F:aminoacylase activity"/>
    <property type="evidence" value="ECO:0007669"/>
    <property type="project" value="InterPro"/>
</dbReference>
<dbReference type="Gene3D" id="1.10.150.900">
    <property type="match status" value="1"/>
</dbReference>
<dbReference type="NCBIfam" id="TIGR01880">
    <property type="entry name" value="Ac-peptdase-euk"/>
    <property type="match status" value="1"/>
</dbReference>
<dbReference type="PANTHER" id="PTHR45892:SF3">
    <property type="entry name" value="PUTATIVE-RELATED"/>
    <property type="match status" value="1"/>
</dbReference>
<comment type="cofactor">
    <cofactor evidence="2">
        <name>Zn(2+)</name>
        <dbReference type="ChEBI" id="CHEBI:29105"/>
    </cofactor>
    <text evidence="2">Binds 2 Zn(2+) ions per subunit.</text>
</comment>
<feature type="active site" description="Proton acceptor" evidence="1">
    <location>
        <position position="260"/>
    </location>
</feature>
<dbReference type="Pfam" id="PF07687">
    <property type="entry name" value="M20_dimer"/>
    <property type="match status" value="1"/>
</dbReference>